<dbReference type="CDD" id="cd16917">
    <property type="entry name" value="HATPase_UhpB-NarQ-NarX-like"/>
    <property type="match status" value="1"/>
</dbReference>
<dbReference type="InterPro" id="IPR011712">
    <property type="entry name" value="Sig_transdc_His_kin_sub3_dim/P"/>
</dbReference>
<dbReference type="PRINTS" id="PR00344">
    <property type="entry name" value="BCTRLSENSOR"/>
</dbReference>
<dbReference type="InterPro" id="IPR005467">
    <property type="entry name" value="His_kinase_dom"/>
</dbReference>
<dbReference type="RefSeq" id="WP_185257429.1">
    <property type="nucleotide sequence ID" value="NZ_AP023368.1"/>
</dbReference>
<keyword evidence="12" id="KW-0902">Two-component regulatory system</keyword>
<evidence type="ECO:0000256" key="11">
    <source>
        <dbReference type="ARBA" id="ARBA00023004"/>
    </source>
</evidence>
<keyword evidence="13" id="KW-0411">Iron-sulfur</keyword>
<evidence type="ECO:0000259" key="17">
    <source>
        <dbReference type="PROSITE" id="PS50109"/>
    </source>
</evidence>
<keyword evidence="16" id="KW-0175">Coiled coil</keyword>
<dbReference type="GO" id="GO:0051539">
    <property type="term" value="F:4 iron, 4 sulfur cluster binding"/>
    <property type="evidence" value="ECO:0007669"/>
    <property type="project" value="UniProtKB-KW"/>
</dbReference>
<dbReference type="PANTHER" id="PTHR24421">
    <property type="entry name" value="NITRATE/NITRITE SENSOR PROTEIN NARX-RELATED"/>
    <property type="match status" value="1"/>
</dbReference>
<dbReference type="Gene3D" id="1.20.5.1930">
    <property type="match status" value="1"/>
</dbReference>
<dbReference type="Pfam" id="PF07730">
    <property type="entry name" value="HisKA_3"/>
    <property type="match status" value="1"/>
</dbReference>
<dbReference type="PANTHER" id="PTHR24421:SF55">
    <property type="entry name" value="SENSOR HISTIDINE KINASE YDFH"/>
    <property type="match status" value="1"/>
</dbReference>
<evidence type="ECO:0000256" key="8">
    <source>
        <dbReference type="ARBA" id="ARBA00022679"/>
    </source>
</evidence>
<dbReference type="PROSITE" id="PS50109">
    <property type="entry name" value="HIS_KIN"/>
    <property type="match status" value="1"/>
</dbReference>
<feature type="domain" description="Histidine kinase" evidence="17">
    <location>
        <begin position="169"/>
        <end position="362"/>
    </location>
</feature>
<evidence type="ECO:0000256" key="2">
    <source>
        <dbReference type="ARBA" id="ARBA00001966"/>
    </source>
</evidence>
<keyword evidence="10" id="KW-0418">Kinase</keyword>
<dbReference type="GO" id="GO:0005737">
    <property type="term" value="C:cytoplasm"/>
    <property type="evidence" value="ECO:0007669"/>
    <property type="project" value="UniProtKB-SubCell"/>
</dbReference>
<comment type="cofactor">
    <cofactor evidence="2">
        <name>[4Fe-4S] cluster</name>
        <dbReference type="ChEBI" id="CHEBI:49883"/>
    </cofactor>
</comment>
<evidence type="ECO:0000256" key="10">
    <source>
        <dbReference type="ARBA" id="ARBA00022777"/>
    </source>
</evidence>
<evidence type="ECO:0000256" key="7">
    <source>
        <dbReference type="ARBA" id="ARBA00022490"/>
    </source>
</evidence>
<accession>A0A7M3SBE1</accession>
<evidence type="ECO:0000256" key="6">
    <source>
        <dbReference type="ARBA" id="ARBA00022485"/>
    </source>
</evidence>
<evidence type="ECO:0000256" key="5">
    <source>
        <dbReference type="ARBA" id="ARBA00017322"/>
    </source>
</evidence>
<dbReference type="EMBL" id="AP023368">
    <property type="protein sequence ID" value="BCK01909.1"/>
    <property type="molecule type" value="Genomic_DNA"/>
</dbReference>
<dbReference type="InterPro" id="IPR036890">
    <property type="entry name" value="HATPase_C_sf"/>
</dbReference>
<evidence type="ECO:0000256" key="16">
    <source>
        <dbReference type="SAM" id="Coils"/>
    </source>
</evidence>
<evidence type="ECO:0000256" key="9">
    <source>
        <dbReference type="ARBA" id="ARBA00022723"/>
    </source>
</evidence>
<proteinExistence type="predicted"/>
<keyword evidence="7" id="KW-0963">Cytoplasm</keyword>
<name>A0A7M3SBE1_9FIRM</name>
<dbReference type="AlphaFoldDB" id="A0A7M3SBE1"/>
<evidence type="ECO:0000256" key="14">
    <source>
        <dbReference type="ARBA" id="ARBA00024827"/>
    </source>
</evidence>
<dbReference type="SUPFAM" id="SSF55874">
    <property type="entry name" value="ATPase domain of HSP90 chaperone/DNA topoisomerase II/histidine kinase"/>
    <property type="match status" value="1"/>
</dbReference>
<evidence type="ECO:0000313" key="19">
    <source>
        <dbReference type="Proteomes" id="UP000515703"/>
    </source>
</evidence>
<dbReference type="Proteomes" id="UP000515703">
    <property type="component" value="Chromosome"/>
</dbReference>
<gene>
    <name evidence="18" type="ORF">bsdcttw_49490</name>
</gene>
<reference evidence="18 19" key="1">
    <citation type="submission" date="2020-08" db="EMBL/GenBank/DDBJ databases">
        <title>Draft genome sequencing of an Anaerocolumna strain isolated from anoxic soil subjected to BSD treatment.</title>
        <authorList>
            <person name="Uek A."/>
            <person name="Tonouchi A."/>
        </authorList>
    </citation>
    <scope>NUCLEOTIDE SEQUENCE [LARGE SCALE GENOMIC DNA]</scope>
    <source>
        <strain evidence="18 19">CTTW</strain>
    </source>
</reference>
<evidence type="ECO:0000313" key="18">
    <source>
        <dbReference type="EMBL" id="BCK01909.1"/>
    </source>
</evidence>
<dbReference type="SMART" id="SM00387">
    <property type="entry name" value="HATPase_c"/>
    <property type="match status" value="1"/>
</dbReference>
<dbReference type="GO" id="GO:0046983">
    <property type="term" value="F:protein dimerization activity"/>
    <property type="evidence" value="ECO:0007669"/>
    <property type="project" value="InterPro"/>
</dbReference>
<dbReference type="GO" id="GO:0016020">
    <property type="term" value="C:membrane"/>
    <property type="evidence" value="ECO:0007669"/>
    <property type="project" value="InterPro"/>
</dbReference>
<dbReference type="EC" id="2.7.13.3" evidence="4"/>
<evidence type="ECO:0000256" key="4">
    <source>
        <dbReference type="ARBA" id="ARBA00012438"/>
    </source>
</evidence>
<dbReference type="KEGG" id="acht:bsdcttw_49490"/>
<dbReference type="Pfam" id="PF02518">
    <property type="entry name" value="HATPase_c"/>
    <property type="match status" value="1"/>
</dbReference>
<comment type="subcellular location">
    <subcellularLocation>
        <location evidence="3">Cytoplasm</location>
    </subcellularLocation>
</comment>
<dbReference type="InterPro" id="IPR050482">
    <property type="entry name" value="Sensor_HK_TwoCompSys"/>
</dbReference>
<sequence length="369" mass="43006">MIYQEDNMGFMEQLRDALYYIDDNEKIVQEEMNQINIKLKLLEEKKKKEQKSISSLMTEDVNSEVYLLNTDEKNKKLSQLMTRKNKIEQEIKLAEEKFLECIKRKNNLDNIKNCFHTLKGNICEDSYSKTMNSSCKNREDNKISYELGLNIIETQENERKRIARDLHDSTVQNLTTMMHKTELCTRLIDLDPIRAKLELQTMVGTIKSTINDMRNIIYGLRPMALDDLGLIPAIQKYIRDVSNNYNIKVNFKIHNKEKILLPVINLTLFRIIQESVNNAIKHGKANAIWVDIYYSDKSVRVQVKDDGIGIKDDTLQKAHDNIFSGYGLSMMKERVSILSGEFNIESVEKEGTKISIKIPLIKIWRETNE</sequence>
<feature type="coiled-coil region" evidence="16">
    <location>
        <begin position="25"/>
        <end position="104"/>
    </location>
</feature>
<reference evidence="18 19" key="2">
    <citation type="submission" date="2020-08" db="EMBL/GenBank/DDBJ databases">
        <authorList>
            <person name="Ueki A."/>
            <person name="Tonouchi A."/>
        </authorList>
    </citation>
    <scope>NUCLEOTIDE SEQUENCE [LARGE SCALE GENOMIC DNA]</scope>
    <source>
        <strain evidence="18 19">CTTW</strain>
    </source>
</reference>
<organism evidence="18 19">
    <name type="scientific">Anaerocolumna chitinilytica</name>
    <dbReference type="NCBI Taxonomy" id="1727145"/>
    <lineage>
        <taxon>Bacteria</taxon>
        <taxon>Bacillati</taxon>
        <taxon>Bacillota</taxon>
        <taxon>Clostridia</taxon>
        <taxon>Lachnospirales</taxon>
        <taxon>Lachnospiraceae</taxon>
        <taxon>Anaerocolumna</taxon>
    </lineage>
</organism>
<evidence type="ECO:0000256" key="3">
    <source>
        <dbReference type="ARBA" id="ARBA00004496"/>
    </source>
</evidence>
<dbReference type="GO" id="GO:0046872">
    <property type="term" value="F:metal ion binding"/>
    <property type="evidence" value="ECO:0007669"/>
    <property type="project" value="UniProtKB-KW"/>
</dbReference>
<evidence type="ECO:0000256" key="1">
    <source>
        <dbReference type="ARBA" id="ARBA00000085"/>
    </source>
</evidence>
<keyword evidence="11" id="KW-0408">Iron</keyword>
<keyword evidence="8" id="KW-0808">Transferase</keyword>
<evidence type="ECO:0000256" key="15">
    <source>
        <dbReference type="ARBA" id="ARBA00030800"/>
    </source>
</evidence>
<comment type="catalytic activity">
    <reaction evidence="1">
        <text>ATP + protein L-histidine = ADP + protein N-phospho-L-histidine.</text>
        <dbReference type="EC" id="2.7.13.3"/>
    </reaction>
</comment>
<dbReference type="GO" id="GO:0000155">
    <property type="term" value="F:phosphorelay sensor kinase activity"/>
    <property type="evidence" value="ECO:0007669"/>
    <property type="project" value="InterPro"/>
</dbReference>
<keyword evidence="19" id="KW-1185">Reference proteome</keyword>
<protein>
    <recommendedName>
        <fullName evidence="5">Oxygen sensor histidine kinase NreB</fullName>
        <ecNumber evidence="4">2.7.13.3</ecNumber>
    </recommendedName>
    <alternativeName>
        <fullName evidence="15">Nitrogen regulation protein B</fullName>
    </alternativeName>
</protein>
<dbReference type="InterPro" id="IPR004358">
    <property type="entry name" value="Sig_transdc_His_kin-like_C"/>
</dbReference>
<evidence type="ECO:0000256" key="12">
    <source>
        <dbReference type="ARBA" id="ARBA00023012"/>
    </source>
</evidence>
<keyword evidence="6" id="KW-0004">4Fe-4S</keyword>
<dbReference type="Gene3D" id="3.30.565.10">
    <property type="entry name" value="Histidine kinase-like ATPase, C-terminal domain"/>
    <property type="match status" value="1"/>
</dbReference>
<evidence type="ECO:0000256" key="13">
    <source>
        <dbReference type="ARBA" id="ARBA00023014"/>
    </source>
</evidence>
<keyword evidence="9" id="KW-0479">Metal-binding</keyword>
<dbReference type="InterPro" id="IPR003594">
    <property type="entry name" value="HATPase_dom"/>
</dbReference>
<comment type="function">
    <text evidence="14">Member of the two-component regulatory system NreB/NreC involved in the control of dissimilatory nitrate/nitrite reduction in response to oxygen. NreB functions as a direct oxygen sensor histidine kinase which is autophosphorylated, in the absence of oxygen, probably at the conserved histidine residue, and transfers its phosphate group probably to a conserved aspartate residue of NreC. NreB/NreC activates the expression of the nitrate (narGHJI) and nitrite (nir) reductase operons, as well as the putative nitrate transporter gene narT.</text>
</comment>